<protein>
    <recommendedName>
        <fullName evidence="4">DUF2798 domain-containing protein</fullName>
    </recommendedName>
</protein>
<evidence type="ECO:0000313" key="3">
    <source>
        <dbReference type="Proteomes" id="UP001285855"/>
    </source>
</evidence>
<feature type="transmembrane region" description="Helical" evidence="1">
    <location>
        <begin position="7"/>
        <end position="33"/>
    </location>
</feature>
<reference evidence="2 3" key="1">
    <citation type="submission" date="2023-11" db="EMBL/GenBank/DDBJ databases">
        <title>Winogradskyella pelagius sp. nov., isolated from coastal sediment.</title>
        <authorList>
            <person name="Li F."/>
        </authorList>
    </citation>
    <scope>NUCLEOTIDE SEQUENCE [LARGE SCALE GENOMIC DNA]</scope>
    <source>
        <strain evidence="2 3">KCTC 23502</strain>
    </source>
</reference>
<evidence type="ECO:0008006" key="4">
    <source>
        <dbReference type="Google" id="ProtNLM"/>
    </source>
</evidence>
<dbReference type="RefSeq" id="WP_320556308.1">
    <property type="nucleotide sequence ID" value="NZ_JAXDAE010000012.1"/>
</dbReference>
<evidence type="ECO:0000313" key="2">
    <source>
        <dbReference type="EMBL" id="MDY2587955.1"/>
    </source>
</evidence>
<keyword evidence="1" id="KW-0472">Membrane</keyword>
<proteinExistence type="predicted"/>
<keyword evidence="3" id="KW-1185">Reference proteome</keyword>
<dbReference type="Proteomes" id="UP001285855">
    <property type="component" value="Unassembled WGS sequence"/>
</dbReference>
<organism evidence="2 3">
    <name type="scientific">Winogradskyella aquimaris</name>
    <dbReference type="NCBI Taxonomy" id="864074"/>
    <lineage>
        <taxon>Bacteria</taxon>
        <taxon>Pseudomonadati</taxon>
        <taxon>Bacteroidota</taxon>
        <taxon>Flavobacteriia</taxon>
        <taxon>Flavobacteriales</taxon>
        <taxon>Flavobacteriaceae</taxon>
        <taxon>Winogradskyella</taxon>
    </lineage>
</organism>
<evidence type="ECO:0000256" key="1">
    <source>
        <dbReference type="SAM" id="Phobius"/>
    </source>
</evidence>
<sequence>MKKRQVYIIISLLSILTVIALLVTGSSLLTLALFKDNAIPLGTFITWTGMFSLPLTIYWGIKALRKPTNKLQKHSQ</sequence>
<comment type="caution">
    <text evidence="2">The sequence shown here is derived from an EMBL/GenBank/DDBJ whole genome shotgun (WGS) entry which is preliminary data.</text>
</comment>
<accession>A0ABU5EQG1</accession>
<dbReference type="EMBL" id="JAXDAE010000012">
    <property type="protein sequence ID" value="MDY2587955.1"/>
    <property type="molecule type" value="Genomic_DNA"/>
</dbReference>
<keyword evidence="1" id="KW-0812">Transmembrane</keyword>
<name>A0ABU5EQG1_9FLAO</name>
<feature type="transmembrane region" description="Helical" evidence="1">
    <location>
        <begin position="39"/>
        <end position="61"/>
    </location>
</feature>
<keyword evidence="1" id="KW-1133">Transmembrane helix</keyword>
<gene>
    <name evidence="2" type="ORF">SNF14_11445</name>
</gene>